<protein>
    <recommendedName>
        <fullName evidence="3">Lipoprotein</fullName>
    </recommendedName>
</protein>
<name>A0A5B8JXL9_9MOLU</name>
<sequence>MKKINLIFSALTTVALPLVSISCNVQKQSKTKSLNLIDTKTFYDVIKESSQNKYPSVYITRNAAQVYNSVFNLMLSQLMLSEDKNDYNDQILLIDQAVQNNEIKENQRFNFKSLIKKYGSVLDKGVEKGRVLILNNTKTIEQSKDIPYNIFPREIHEYETYLKMYLEKGVNKFDFYIPDISFIGMKPEVRNWILKRANSITLLSDGNAQQYKFIRDNYLKWLKNQKVTYSKKELEQYWNNFQNNPELTSPEIDYHFFYKLEDKLKIFNFDGRYSLAFNAELEYIKRPWAKININNYPLDYTKIPEKLNISVDDYLNEYEKLNNLYGKKFEDLIVYGNDNLDKAKNNLIFMGSSLFRHYEPGKEFEGDLRLDHNPEALKEINQYFATLLKKYPSDKYNYIFKLHPYYKDEQALEYINKMLGLQKINPVIIDPGISWENLIAMEFKNLRNNTSVIFDKNDFKNNKSKTIITGLQATTTVLNSTYSFLTEAFGIRLREAYSFVDPKNFPLSNKFNIVIRDVKHETDEKTFNANVEELKKANLWNMISESFPWYEEFISMNEFLSKK</sequence>
<evidence type="ECO:0000313" key="2">
    <source>
        <dbReference type="Proteomes" id="UP000318927"/>
    </source>
</evidence>
<dbReference type="Proteomes" id="UP000318927">
    <property type="component" value="Chromosome"/>
</dbReference>
<gene>
    <name evidence="1" type="ORF">FRW55_02500</name>
</gene>
<dbReference type="OrthoDB" id="395330at2"/>
<dbReference type="PROSITE" id="PS51257">
    <property type="entry name" value="PROKAR_LIPOPROTEIN"/>
    <property type="match status" value="1"/>
</dbReference>
<dbReference type="KEGG" id="mans:FRW55_02500"/>
<keyword evidence="2" id="KW-1185">Reference proteome</keyword>
<evidence type="ECO:0000313" key="1">
    <source>
        <dbReference type="EMBL" id="QDY87019.1"/>
    </source>
</evidence>
<evidence type="ECO:0008006" key="3">
    <source>
        <dbReference type="Google" id="ProtNLM"/>
    </source>
</evidence>
<dbReference type="RefSeq" id="WP_146368596.1">
    <property type="nucleotide sequence ID" value="NZ_CP042295.1"/>
</dbReference>
<proteinExistence type="predicted"/>
<organism evidence="1 2">
    <name type="scientific">Mycoplasma anserisalpingitidis</name>
    <dbReference type="NCBI Taxonomy" id="519450"/>
    <lineage>
        <taxon>Bacteria</taxon>
        <taxon>Bacillati</taxon>
        <taxon>Mycoplasmatota</taxon>
        <taxon>Mollicutes</taxon>
        <taxon>Mycoplasmataceae</taxon>
        <taxon>Mycoplasma</taxon>
    </lineage>
</organism>
<dbReference type="EMBL" id="CP042295">
    <property type="protein sequence ID" value="QDY87019.1"/>
    <property type="molecule type" value="Genomic_DNA"/>
</dbReference>
<accession>A0A5B8JXL9</accession>
<reference evidence="1 2" key="1">
    <citation type="journal article" date="2019" name="Microbiol. Resour. Announc.">
        <title>Complete Genome Sequences of Three Mycoplasma anserisalpingitis (Mycoplasma sp. 1220) Strains.</title>
        <authorList>
            <person name="Grozner D."/>
            <person name="Forro B."/>
            <person name="Kovacs A.B."/>
            <person name="Marton S."/>
            <person name="Banyai K."/>
            <person name="Kreizinger Z."/>
            <person name="Sulyok K.M."/>
            <person name="Gyuranecz M."/>
        </authorList>
    </citation>
    <scope>NUCLEOTIDE SEQUENCE [LARGE SCALE GENOMIC DNA]</scope>
    <source>
        <strain evidence="1 2">ATCC:BAA-2147</strain>
    </source>
</reference>
<dbReference type="AlphaFoldDB" id="A0A5B8JXL9"/>